<feature type="compositionally biased region" description="Acidic residues" evidence="1">
    <location>
        <begin position="881"/>
        <end position="892"/>
    </location>
</feature>
<dbReference type="EMBL" id="JANIEX010000607">
    <property type="protein sequence ID" value="KAJ3565033.1"/>
    <property type="molecule type" value="Genomic_DNA"/>
</dbReference>
<proteinExistence type="predicted"/>
<feature type="compositionally biased region" description="Basic residues" evidence="1">
    <location>
        <begin position="150"/>
        <end position="164"/>
    </location>
</feature>
<reference evidence="3" key="1">
    <citation type="submission" date="2022-07" db="EMBL/GenBank/DDBJ databases">
        <title>Genome Sequence of Leucocoprinus birnbaumii.</title>
        <authorList>
            <person name="Buettner E."/>
        </authorList>
    </citation>
    <scope>NUCLEOTIDE SEQUENCE</scope>
    <source>
        <strain evidence="3">VT141</strain>
    </source>
</reference>
<protein>
    <recommendedName>
        <fullName evidence="2">DUF6589 domain-containing protein</fullName>
    </recommendedName>
</protein>
<feature type="compositionally biased region" description="Basic and acidic residues" evidence="1">
    <location>
        <begin position="138"/>
        <end position="149"/>
    </location>
</feature>
<comment type="caution">
    <text evidence="3">The sequence shown here is derived from an EMBL/GenBank/DDBJ whole genome shotgun (WGS) entry which is preliminary data.</text>
</comment>
<feature type="domain" description="DUF6589" evidence="2">
    <location>
        <begin position="331"/>
        <end position="757"/>
    </location>
</feature>
<accession>A0AAD5YU75</accession>
<feature type="compositionally biased region" description="Basic and acidic residues" evidence="1">
    <location>
        <begin position="845"/>
        <end position="862"/>
    </location>
</feature>
<dbReference type="InterPro" id="IPR046496">
    <property type="entry name" value="DUF6589"/>
</dbReference>
<feature type="region of interest" description="Disordered" evidence="1">
    <location>
        <begin position="826"/>
        <end position="898"/>
    </location>
</feature>
<keyword evidence="4" id="KW-1185">Reference proteome</keyword>
<evidence type="ECO:0000259" key="2">
    <source>
        <dbReference type="Pfam" id="PF20231"/>
    </source>
</evidence>
<evidence type="ECO:0000256" key="1">
    <source>
        <dbReference type="SAM" id="MobiDB-lite"/>
    </source>
</evidence>
<sequence>MQSDPFAFYTAFQVLQQNNIPYENFLRRSFEETSIASSPEVENLVKGIENVLDLFLFNKRTQPAVESWIRGRFTEKLKLQLADASRVGGGFHFTAKDVTAEKLKETTIQKLENGIKDKAPDVWHLVGELLKSDPEVIRRRHKAREEREKTRKRGKGQRKRKKRGNIAEGDDELRVLDIVDSDEDEPEDIEEQLEERWRTQIRMACGVPDQARKFIAQIGLSVSVSTINLMVKNLSAEAAAEIRRLGSTFLVSYGYDNWDFLLRHSTPTWETTRKDDLEHLSTGAIFPMVHGPSLADLDYSDFLWNLQKNPPPPATIADIAAQMPPEIPNENGLRPREQFIVWKFLFDLVNYGPTYFSQFKAQLGEPEEFECIPVIKTKAVPLRASRTPPNTPANCAMVMEELLAQAGVGDSPPDSGGANMAMGETATPSVASRKSKVVSHIGNKVIPMFGDLGTGQHIYSLQYSRIRDVSPWSRFQFSLYANGWFHVRMAAVHAIFRRHIEAPGAKEDLTSLIAYVAQIRPLERPKIESNPNFRQMHEVVTHVGIVLRLDAWRAQVKSENPSVTSLDTWAQKKPTWDEISVMANQMLKRFVAPIDMTREFFKKSKAERDQRFEVSMTLHQDFLLYEELDYALKHGDIGRLDWCLLPWINLFMGCGKVKYAMEMRRYLENMHVLFPKPLRDVIRKHMLTNPTGRKDGFRGVDWEIELFNLYLSKFHGGSGSNRTVNRIIEESPLIQVYKDVREQLEHMFCLDRKTTRHSPAKMGLTFDKLARYMEKNQTNEFILGRKSKYKLTDMAMTGMKKLADAIDDLWIKQEKRAEQLRKLEEEFKQQDNSKNQNESGELDMQVDRRVEDPSTRENRNGNENEAGNENSRGRETTESQETIEEIDIEYGDDGSFFV</sequence>
<dbReference type="Proteomes" id="UP001213000">
    <property type="component" value="Unassembled WGS sequence"/>
</dbReference>
<organism evidence="3 4">
    <name type="scientific">Leucocoprinus birnbaumii</name>
    <dbReference type="NCBI Taxonomy" id="56174"/>
    <lineage>
        <taxon>Eukaryota</taxon>
        <taxon>Fungi</taxon>
        <taxon>Dikarya</taxon>
        <taxon>Basidiomycota</taxon>
        <taxon>Agaricomycotina</taxon>
        <taxon>Agaricomycetes</taxon>
        <taxon>Agaricomycetidae</taxon>
        <taxon>Agaricales</taxon>
        <taxon>Agaricineae</taxon>
        <taxon>Agaricaceae</taxon>
        <taxon>Leucocoprinus</taxon>
    </lineage>
</organism>
<dbReference type="AlphaFoldDB" id="A0AAD5YU75"/>
<name>A0AAD5YU75_9AGAR</name>
<dbReference type="Pfam" id="PF20231">
    <property type="entry name" value="DUF6589"/>
    <property type="match status" value="1"/>
</dbReference>
<evidence type="ECO:0000313" key="4">
    <source>
        <dbReference type="Proteomes" id="UP001213000"/>
    </source>
</evidence>
<evidence type="ECO:0000313" key="3">
    <source>
        <dbReference type="EMBL" id="KAJ3565033.1"/>
    </source>
</evidence>
<gene>
    <name evidence="3" type="ORF">NP233_g7905</name>
</gene>
<feature type="region of interest" description="Disordered" evidence="1">
    <location>
        <begin position="138"/>
        <end position="166"/>
    </location>
</feature>